<dbReference type="PANTHER" id="PTHR31834">
    <property type="entry name" value="INITIATION-SPECIFIC ALPHA-1,6-MANNOSYLTRANSFERASE"/>
    <property type="match status" value="1"/>
</dbReference>
<dbReference type="InterPro" id="IPR039367">
    <property type="entry name" value="Och1-like"/>
</dbReference>
<dbReference type="GO" id="GO:0000009">
    <property type="term" value="F:alpha-1,6-mannosyltransferase activity"/>
    <property type="evidence" value="ECO:0007669"/>
    <property type="project" value="InterPro"/>
</dbReference>
<dbReference type="EMBL" id="JABELV010000087">
    <property type="protein sequence ID" value="KAG7531587.1"/>
    <property type="molecule type" value="Genomic_DNA"/>
</dbReference>
<dbReference type="PANTHER" id="PTHR31834:SF1">
    <property type="entry name" value="INITIATION-SPECIFIC ALPHA-1,6-MANNOSYLTRANSFERASE"/>
    <property type="match status" value="1"/>
</dbReference>
<dbReference type="InterPro" id="IPR007577">
    <property type="entry name" value="GlycoTrfase_DXD_sugar-bd_CS"/>
</dbReference>
<feature type="transmembrane region" description="Helical" evidence="3">
    <location>
        <begin position="12"/>
        <end position="30"/>
    </location>
</feature>
<keyword evidence="3" id="KW-1133">Transmembrane helix</keyword>
<gene>
    <name evidence="4" type="ORF">FFLO_04246</name>
</gene>
<dbReference type="Proteomes" id="UP000812966">
    <property type="component" value="Unassembled WGS sequence"/>
</dbReference>
<dbReference type="GO" id="GO:0000136">
    <property type="term" value="C:mannan polymerase complex"/>
    <property type="evidence" value="ECO:0007669"/>
    <property type="project" value="TreeGrafter"/>
</dbReference>
<protein>
    <recommendedName>
        <fullName evidence="6">Glycosyltransferase family 32 protein</fullName>
    </recommendedName>
</protein>
<dbReference type="SUPFAM" id="SSF53448">
    <property type="entry name" value="Nucleotide-diphospho-sugar transferases"/>
    <property type="match status" value="1"/>
</dbReference>
<evidence type="ECO:0000256" key="1">
    <source>
        <dbReference type="ARBA" id="ARBA00009003"/>
    </source>
</evidence>
<reference evidence="4" key="1">
    <citation type="submission" date="2020-04" db="EMBL/GenBank/DDBJ databases">
        <title>Analysis of mating type loci in Filobasidium floriforme.</title>
        <authorList>
            <person name="Nowrousian M."/>
        </authorList>
    </citation>
    <scope>NUCLEOTIDE SEQUENCE</scope>
    <source>
        <strain evidence="4">CBS 6242</strain>
    </source>
</reference>
<keyword evidence="3" id="KW-0812">Transmembrane</keyword>
<comment type="similarity">
    <text evidence="1">Belongs to the glycosyltransferase 32 family.</text>
</comment>
<dbReference type="Gene3D" id="3.90.550.20">
    <property type="match status" value="2"/>
</dbReference>
<sequence length="588" mass="65923">MTNLLHQLARPRSLLALVVIIPILTVISFVRNSSPGQTAVGYVPPTRVLPTYESSSNIPFCLPQGVDNHASTGGYHDQDEALRKTHEQGLLQDSVPAEGIKAYMRSQIKQKQQGFDAKADEDFLGIKLYGPIDLEDYKAELMETYEKYLAIPYIRTPSFLPLVKSRLSLSPPIAPLAPRPRTITTTDAHRDLVPWQFARWKELLPDWEIRVFEDADMEKWMSDMFGGTVAERVWSELPRMVLKTDILRYFILLVEGGIYSDSDTAPIIDPDQWGYPYTNATDPLLSHLSRILSLSNSAHHIPAEEDVMTEDPQDEDEYGDLIEESEIDAAQLLDTATAEPGSPAPPVDNNLWRRADGVKKTSATAHLDGVDIGPGMSPIVDDGAELGPPSLVVSVESDAIEFGWTNWREVGLSRADQIVQWTIMARPGHPVFLDAIGRSLQKSIEMAEAEKEAAAKGEVFLPESALEWTGPGIFTDSVMRYLLTRYGFQPRELLHVKDPIRIGDVLLPAGSYSSVSPFTGEAQRKWAASYHGFFGRWRDADPQIQEQERLKKIKEDEEKEAERLKEEQEAEGRVETEEVSLDDKSNLW</sequence>
<evidence type="ECO:0008006" key="6">
    <source>
        <dbReference type="Google" id="ProtNLM"/>
    </source>
</evidence>
<comment type="caution">
    <text evidence="4">The sequence shown here is derived from an EMBL/GenBank/DDBJ whole genome shotgun (WGS) entry which is preliminary data.</text>
</comment>
<evidence type="ECO:0000256" key="3">
    <source>
        <dbReference type="SAM" id="Phobius"/>
    </source>
</evidence>
<name>A0A8K0NQ32_9TREE</name>
<evidence type="ECO:0000256" key="2">
    <source>
        <dbReference type="SAM" id="MobiDB-lite"/>
    </source>
</evidence>
<accession>A0A8K0NQ32</accession>
<feature type="region of interest" description="Disordered" evidence="2">
    <location>
        <begin position="552"/>
        <end position="588"/>
    </location>
</feature>
<dbReference type="InterPro" id="IPR029044">
    <property type="entry name" value="Nucleotide-diphossugar_trans"/>
</dbReference>
<keyword evidence="3" id="KW-0472">Membrane</keyword>
<dbReference type="Pfam" id="PF04488">
    <property type="entry name" value="Gly_transf_sug"/>
    <property type="match status" value="1"/>
</dbReference>
<keyword evidence="5" id="KW-1185">Reference proteome</keyword>
<organism evidence="4 5">
    <name type="scientific">Filobasidium floriforme</name>
    <dbReference type="NCBI Taxonomy" id="5210"/>
    <lineage>
        <taxon>Eukaryota</taxon>
        <taxon>Fungi</taxon>
        <taxon>Dikarya</taxon>
        <taxon>Basidiomycota</taxon>
        <taxon>Agaricomycotina</taxon>
        <taxon>Tremellomycetes</taxon>
        <taxon>Filobasidiales</taxon>
        <taxon>Filobasidiaceae</taxon>
        <taxon>Filobasidium</taxon>
    </lineage>
</organism>
<evidence type="ECO:0000313" key="4">
    <source>
        <dbReference type="EMBL" id="KAG7531587.1"/>
    </source>
</evidence>
<evidence type="ECO:0000313" key="5">
    <source>
        <dbReference type="Proteomes" id="UP000812966"/>
    </source>
</evidence>
<dbReference type="GO" id="GO:0006487">
    <property type="term" value="P:protein N-linked glycosylation"/>
    <property type="evidence" value="ECO:0007669"/>
    <property type="project" value="TreeGrafter"/>
</dbReference>
<proteinExistence type="inferred from homology"/>
<dbReference type="AlphaFoldDB" id="A0A8K0NQ32"/>